<gene>
    <name evidence="3" type="ORF">GCM10023335_82450</name>
</gene>
<dbReference type="PANTHER" id="PTHR30388:SF4">
    <property type="entry name" value="MOLYBDENUM COFACTOR INSERTION CHAPERONE PAOD"/>
    <property type="match status" value="1"/>
</dbReference>
<organism evidence="3 4">
    <name type="scientific">Streptomyces siamensis</name>
    <dbReference type="NCBI Taxonomy" id="1274986"/>
    <lineage>
        <taxon>Bacteria</taxon>
        <taxon>Bacillati</taxon>
        <taxon>Actinomycetota</taxon>
        <taxon>Actinomycetes</taxon>
        <taxon>Kitasatosporales</taxon>
        <taxon>Streptomycetaceae</taxon>
        <taxon>Streptomyces</taxon>
    </lineage>
</organism>
<feature type="domain" description="XdhC Rossmann" evidence="2">
    <location>
        <begin position="206"/>
        <end position="350"/>
    </location>
</feature>
<dbReference type="InterPro" id="IPR052698">
    <property type="entry name" value="MoCofactor_Util/Proc"/>
</dbReference>
<keyword evidence="4" id="KW-1185">Reference proteome</keyword>
<name>A0ABP9JPJ3_9ACTN</name>
<reference evidence="4" key="1">
    <citation type="journal article" date="2019" name="Int. J. Syst. Evol. Microbiol.">
        <title>The Global Catalogue of Microorganisms (GCM) 10K type strain sequencing project: providing services to taxonomists for standard genome sequencing and annotation.</title>
        <authorList>
            <consortium name="The Broad Institute Genomics Platform"/>
            <consortium name="The Broad Institute Genome Sequencing Center for Infectious Disease"/>
            <person name="Wu L."/>
            <person name="Ma J."/>
        </authorList>
    </citation>
    <scope>NUCLEOTIDE SEQUENCE [LARGE SCALE GENOMIC DNA]</scope>
    <source>
        <strain evidence="4">JCM 18409</strain>
    </source>
</reference>
<dbReference type="Pfam" id="PF13478">
    <property type="entry name" value="XdhC_C"/>
    <property type="match status" value="1"/>
</dbReference>
<feature type="domain" description="XdhC- CoxI" evidence="1">
    <location>
        <begin position="11"/>
        <end position="77"/>
    </location>
</feature>
<dbReference type="Gene3D" id="3.40.50.720">
    <property type="entry name" value="NAD(P)-binding Rossmann-like Domain"/>
    <property type="match status" value="1"/>
</dbReference>
<evidence type="ECO:0000313" key="3">
    <source>
        <dbReference type="EMBL" id="GAA5035993.1"/>
    </source>
</evidence>
<dbReference type="RefSeq" id="WP_345658046.1">
    <property type="nucleotide sequence ID" value="NZ_BAABKB010000045.1"/>
</dbReference>
<dbReference type="InterPro" id="IPR003777">
    <property type="entry name" value="XdhC_CoxI"/>
</dbReference>
<dbReference type="Pfam" id="PF02625">
    <property type="entry name" value="XdhC_CoxI"/>
    <property type="match status" value="1"/>
</dbReference>
<sequence length="372" mass="38239">MRHLLDQAAEWQRIGTRFAMATVIRAQGSSPHGVGASMLVSEDGRVVGSVSGGCVEAAVCAAAEGVLAGGPPVGERYGVDDGDAFAVGLTCGGTIDVFVREVGPEIPMARLAASVATGEPVALATMVTAGATAGTGIVVGRDWTAGALGDAVLDRAVPHAVRSMLARGVSGPVSLGEGDVGADGLGPGCVPQCELMVQSYADPPRLLIFGAAEFARPLARFGALLGHRVTLCDARPAFADPERFPGAHEVVVDRPDRWLAARADQVGPTTAICVLTHDAKFDVPLLELALRGPAGYIGAMGSRRTHEDRLERLREAGLGEAELARLRSPIGLDLGGYGPEETALSVVAEIVALRRGGSGLPLTDCNGPVHRV</sequence>
<dbReference type="InterPro" id="IPR027051">
    <property type="entry name" value="XdhC_Rossmann_dom"/>
</dbReference>
<evidence type="ECO:0000259" key="2">
    <source>
        <dbReference type="Pfam" id="PF13478"/>
    </source>
</evidence>
<accession>A0ABP9JPJ3</accession>
<proteinExistence type="predicted"/>
<dbReference type="PANTHER" id="PTHR30388">
    <property type="entry name" value="ALDEHYDE OXIDOREDUCTASE MOLYBDENUM COFACTOR ASSEMBLY PROTEIN"/>
    <property type="match status" value="1"/>
</dbReference>
<dbReference type="EMBL" id="BAABKB010000045">
    <property type="protein sequence ID" value="GAA5035993.1"/>
    <property type="molecule type" value="Genomic_DNA"/>
</dbReference>
<comment type="caution">
    <text evidence="3">The sequence shown here is derived from an EMBL/GenBank/DDBJ whole genome shotgun (WGS) entry which is preliminary data.</text>
</comment>
<dbReference type="Proteomes" id="UP001501759">
    <property type="component" value="Unassembled WGS sequence"/>
</dbReference>
<evidence type="ECO:0000313" key="4">
    <source>
        <dbReference type="Proteomes" id="UP001501759"/>
    </source>
</evidence>
<evidence type="ECO:0000259" key="1">
    <source>
        <dbReference type="Pfam" id="PF02625"/>
    </source>
</evidence>
<protein>
    <submittedName>
        <fullName evidence="3">XdhC family protein</fullName>
    </submittedName>
</protein>